<keyword evidence="1" id="KW-0479">Metal-binding</keyword>
<dbReference type="InterPro" id="IPR011993">
    <property type="entry name" value="PH-like_dom_sf"/>
</dbReference>
<evidence type="ECO:0000313" key="7">
    <source>
        <dbReference type="EMBL" id="KAI1885308.1"/>
    </source>
</evidence>
<dbReference type="SMART" id="SM00233">
    <property type="entry name" value="PH"/>
    <property type="match status" value="2"/>
</dbReference>
<feature type="compositionally biased region" description="Basic and acidic residues" evidence="5">
    <location>
        <begin position="492"/>
        <end position="503"/>
    </location>
</feature>
<dbReference type="AlphaFoldDB" id="A0A8T3CRZ3"/>
<organism evidence="7 8">
    <name type="scientific">Albula goreensis</name>
    <dbReference type="NCBI Taxonomy" id="1534307"/>
    <lineage>
        <taxon>Eukaryota</taxon>
        <taxon>Metazoa</taxon>
        <taxon>Chordata</taxon>
        <taxon>Craniata</taxon>
        <taxon>Vertebrata</taxon>
        <taxon>Euteleostomi</taxon>
        <taxon>Actinopterygii</taxon>
        <taxon>Neopterygii</taxon>
        <taxon>Teleostei</taxon>
        <taxon>Albuliformes</taxon>
        <taxon>Albulidae</taxon>
        <taxon>Albula</taxon>
    </lineage>
</organism>
<feature type="region of interest" description="Disordered" evidence="5">
    <location>
        <begin position="328"/>
        <end position="354"/>
    </location>
</feature>
<comment type="caution">
    <text evidence="7">The sequence shown here is derived from an EMBL/GenBank/DDBJ whole genome shotgun (WGS) entry which is preliminary data.</text>
</comment>
<sequence length="781" mass="86906">MTSPHPWWVHCHGHSVPPCGSLLRATGLSLRFPGDSDRGMRAGVLGAPALAQKGTDRPACPEPLPATLALEMMEGLDVEDISPALEVTEDFLHCLEGAPSEKLQDVSSAVGRLSSSGVWGLLAGEQLEVSPRNLAWADQSSSFGFFSARQGKRSRARSTNDLAAHAKESGSSNAAFKRGHNRSRSDVNYRSYTDNGVPAVDKNALKNMAINDKREGDKVSSPSLVKQGELEQREGTSGRWTSCHVELTPCELRLYSLDSSGNRQLCTAYSLSHCHGVGAPLPQDSRVLQALFFNSTRLQLRAPCQWEALEWRRNLWERVLAARPAVHQKAGDEPVQQQPQAIPGSVPSVSAPRPLTRPTALPLFTQRCRDVLKAGLLYQLTDLNNWRAFTFVLTATRLQAFPTEGRGPVSEPVLRYSLSGCLAVQRDGGREGGGPTPACLQVVFPSEVLRLRAESEREAQDWTEALRAAAAAQRPKDGEENGAPAVVMRNKPTRERRQRDSQRNKRQSVTTSFLGILTRLAVEKGLTAQSFRCAGCQKPVGLSRGKAKVCHYSGWYYCHSCHDDDLFLIPARLLHNWDTTRHKVSKQAKEFLEFVYEEPLLDVQQLNSSLYEHCEALAAVLRLRQRLQSLRAYLFSCRAAVAEDLRRRIFPREYLLQHIHLYSLADLQQVIDGKLAPFLSKVIKFASSHVYSCSLCSEKGFICELCHNGQVIYPFQESATKRCEGCGAVFHSECKMRAQPCPRCVRRELHQKPSSFWKNLEQGDSPTDDTFSSFELPYQDT</sequence>
<dbReference type="Pfam" id="PF00169">
    <property type="entry name" value="PH"/>
    <property type="match status" value="1"/>
</dbReference>
<dbReference type="SMART" id="SM01175">
    <property type="entry name" value="DUF4206"/>
    <property type="match status" value="1"/>
</dbReference>
<feature type="compositionally biased region" description="Polar residues" evidence="5">
    <location>
        <begin position="757"/>
        <end position="773"/>
    </location>
</feature>
<keyword evidence="8" id="KW-1185">Reference proteome</keyword>
<dbReference type="EMBL" id="JAERUA010000021">
    <property type="protein sequence ID" value="KAI1885308.1"/>
    <property type="molecule type" value="Genomic_DNA"/>
</dbReference>
<feature type="domain" description="PH" evidence="6">
    <location>
        <begin position="370"/>
        <end position="471"/>
    </location>
</feature>
<evidence type="ECO:0000256" key="3">
    <source>
        <dbReference type="ARBA" id="ARBA00022771"/>
    </source>
</evidence>
<keyword evidence="3" id="KW-0863">Zinc-finger</keyword>
<evidence type="ECO:0000256" key="5">
    <source>
        <dbReference type="SAM" id="MobiDB-lite"/>
    </source>
</evidence>
<dbReference type="Proteomes" id="UP000829720">
    <property type="component" value="Unassembled WGS sequence"/>
</dbReference>
<feature type="region of interest" description="Disordered" evidence="5">
    <location>
        <begin position="466"/>
        <end position="508"/>
    </location>
</feature>
<feature type="region of interest" description="Disordered" evidence="5">
    <location>
        <begin position="211"/>
        <end position="232"/>
    </location>
</feature>
<dbReference type="InterPro" id="IPR025258">
    <property type="entry name" value="RH_dom"/>
</dbReference>
<accession>A0A8T3CRZ3</accession>
<dbReference type="PANTHER" id="PTHR12326:SF10">
    <property type="entry name" value="PLECKSTRIN HOMOLOGY DOMAIN-CONTAINING FAMILY M MEMBER 3"/>
    <property type="match status" value="1"/>
</dbReference>
<dbReference type="InterPro" id="IPR051366">
    <property type="entry name" value="DEF8"/>
</dbReference>
<dbReference type="Pfam" id="PF13901">
    <property type="entry name" value="RH_dom"/>
    <property type="match status" value="1"/>
</dbReference>
<feature type="region of interest" description="Disordered" evidence="5">
    <location>
        <begin position="757"/>
        <end position="781"/>
    </location>
</feature>
<dbReference type="GO" id="GO:0008270">
    <property type="term" value="F:zinc ion binding"/>
    <property type="evidence" value="ECO:0007669"/>
    <property type="project" value="UniProtKB-KW"/>
</dbReference>
<gene>
    <name evidence="7" type="ORF">AGOR_G00218810</name>
</gene>
<dbReference type="InterPro" id="IPR001849">
    <property type="entry name" value="PH_domain"/>
</dbReference>
<name>A0A8T3CRZ3_9TELE</name>
<evidence type="ECO:0000259" key="6">
    <source>
        <dbReference type="PROSITE" id="PS50003"/>
    </source>
</evidence>
<feature type="region of interest" description="Disordered" evidence="5">
    <location>
        <begin position="156"/>
        <end position="194"/>
    </location>
</feature>
<protein>
    <recommendedName>
        <fullName evidence="6">PH domain-containing protein</fullName>
    </recommendedName>
</protein>
<dbReference type="OrthoDB" id="62364at2759"/>
<dbReference type="PANTHER" id="PTHR12326">
    <property type="entry name" value="PLECKSTRIN HOMOLOGY DOMAIN CONTAINING PROTEIN"/>
    <property type="match status" value="1"/>
</dbReference>
<reference evidence="7" key="1">
    <citation type="submission" date="2021-01" db="EMBL/GenBank/DDBJ databases">
        <authorList>
            <person name="Zahm M."/>
            <person name="Roques C."/>
            <person name="Cabau C."/>
            <person name="Klopp C."/>
            <person name="Donnadieu C."/>
            <person name="Jouanno E."/>
            <person name="Lampietro C."/>
            <person name="Louis A."/>
            <person name="Herpin A."/>
            <person name="Echchiki A."/>
            <person name="Berthelot C."/>
            <person name="Parey E."/>
            <person name="Roest-Crollius H."/>
            <person name="Braasch I."/>
            <person name="Postlethwait J."/>
            <person name="Bobe J."/>
            <person name="Montfort J."/>
            <person name="Bouchez O."/>
            <person name="Begum T."/>
            <person name="Mejri S."/>
            <person name="Adams A."/>
            <person name="Chen W.-J."/>
            <person name="Guiguen Y."/>
        </authorList>
    </citation>
    <scope>NUCLEOTIDE SEQUENCE</scope>
    <source>
        <tissue evidence="7">Blood</tissue>
    </source>
</reference>
<evidence type="ECO:0000256" key="4">
    <source>
        <dbReference type="ARBA" id="ARBA00022833"/>
    </source>
</evidence>
<evidence type="ECO:0000256" key="2">
    <source>
        <dbReference type="ARBA" id="ARBA00022737"/>
    </source>
</evidence>
<evidence type="ECO:0000313" key="8">
    <source>
        <dbReference type="Proteomes" id="UP000829720"/>
    </source>
</evidence>
<evidence type="ECO:0000256" key="1">
    <source>
        <dbReference type="ARBA" id="ARBA00022723"/>
    </source>
</evidence>
<dbReference type="Gene3D" id="2.30.29.30">
    <property type="entry name" value="Pleckstrin-homology domain (PH domain)/Phosphotyrosine-binding domain (PTB)"/>
    <property type="match status" value="1"/>
</dbReference>
<keyword evidence="2" id="KW-0677">Repeat</keyword>
<dbReference type="PROSITE" id="PS50003">
    <property type="entry name" value="PH_DOMAIN"/>
    <property type="match status" value="1"/>
</dbReference>
<keyword evidence="4" id="KW-0862">Zinc</keyword>
<proteinExistence type="predicted"/>
<dbReference type="SUPFAM" id="SSF50729">
    <property type="entry name" value="PH domain-like"/>
    <property type="match status" value="2"/>
</dbReference>